<keyword evidence="1" id="KW-0732">Signal</keyword>
<dbReference type="Gene3D" id="3.90.226.10">
    <property type="entry name" value="2-enoyl-CoA Hydratase, Chain A, domain 1"/>
    <property type="match status" value="1"/>
</dbReference>
<organism evidence="3 4">
    <name type="scientific">Hymenobacter defluvii</name>
    <dbReference type="NCBI Taxonomy" id="2054411"/>
    <lineage>
        <taxon>Bacteria</taxon>
        <taxon>Pseudomonadati</taxon>
        <taxon>Bacteroidota</taxon>
        <taxon>Cytophagia</taxon>
        <taxon>Cytophagales</taxon>
        <taxon>Hymenobacteraceae</taxon>
        <taxon>Hymenobacter</taxon>
    </lineage>
</organism>
<accession>A0ABS3TEF3</accession>
<reference evidence="3 4" key="1">
    <citation type="submission" date="2021-03" db="EMBL/GenBank/DDBJ databases">
        <authorList>
            <person name="Kim M.K."/>
        </authorList>
    </citation>
    <scope>NUCLEOTIDE SEQUENCE [LARGE SCALE GENOMIC DNA]</scope>
    <source>
        <strain evidence="3 4">BT507</strain>
    </source>
</reference>
<name>A0ABS3TEF3_9BACT</name>
<dbReference type="InterPro" id="IPR029045">
    <property type="entry name" value="ClpP/crotonase-like_dom_sf"/>
</dbReference>
<feature type="domain" description="Tail specific protease" evidence="2">
    <location>
        <begin position="408"/>
        <end position="563"/>
    </location>
</feature>
<dbReference type="EMBL" id="JAGETX010000009">
    <property type="protein sequence ID" value="MBO3272037.1"/>
    <property type="molecule type" value="Genomic_DNA"/>
</dbReference>
<comment type="caution">
    <text evidence="3">The sequence shown here is derived from an EMBL/GenBank/DDBJ whole genome shotgun (WGS) entry which is preliminary data.</text>
</comment>
<protein>
    <recommendedName>
        <fullName evidence="2">Tail specific protease domain-containing protein</fullName>
    </recommendedName>
</protein>
<feature type="signal peptide" evidence="1">
    <location>
        <begin position="1"/>
        <end position="17"/>
    </location>
</feature>
<gene>
    <name evidence="3" type="ORF">J4D97_15360</name>
</gene>
<dbReference type="RefSeq" id="WP_208308314.1">
    <property type="nucleotide sequence ID" value="NZ_JAGETX010000009.1"/>
</dbReference>
<sequence length="593" mass="65612">MRFLLFIWGLFWSIAAASRTLPVPAQPARPLTPQQLQHLVLFTRLAGSIRYFYPNQATSRADWQAFYVAAIPPLLHAPTPEAFVDTLRRTFAAVAPGVVIQRPGNTPARTPPAAELSYRWEHHSLNLDKQGLGLVPVLMRLAHLPFTSRLVVASSATAPLPATYTLPLSHAAAATIPLVLPAAQAYAPIAFGQRSRRFQVAQQAQRLAVLMQTWNVLQQFYPYREQLQQVDWPAALQVGLLAANAAQTDQALLVACQQMVARLGDRHVQIARRTRTGLYITPPDFALAFELLADGRTVVARAHGKWAATFPLGSTLEQVNGQPIKQVLDSLQRQTSAVNDAMARQLVVHQLLRYFWQPTATVQLTVRTGEALQSHPAAFRQLRLPPSRAGAFRFLADSLVYLDAARLQYADFVRQLPALQQARGLIVDLRQRPAYGMQAALAHWTKAAVHSDWFATPVLQAPDFTAATYDSVRSVTAARAPHLATRTVFLIGPDTFSYGETLVELIRHYHLGLLLGQSTGGTNGEMNFASIGHHFRLSWTGRLVRNRDGQPYQGEGIPPDIEVHPSLAAIRQQQDVALQQAITYLIDSKSKKN</sequence>
<evidence type="ECO:0000313" key="4">
    <source>
        <dbReference type="Proteomes" id="UP000670527"/>
    </source>
</evidence>
<evidence type="ECO:0000313" key="3">
    <source>
        <dbReference type="EMBL" id="MBO3272037.1"/>
    </source>
</evidence>
<dbReference type="Gene3D" id="3.30.750.44">
    <property type="match status" value="1"/>
</dbReference>
<dbReference type="SUPFAM" id="SSF52096">
    <property type="entry name" value="ClpP/crotonase"/>
    <property type="match status" value="1"/>
</dbReference>
<dbReference type="Pfam" id="PF03572">
    <property type="entry name" value="Peptidase_S41"/>
    <property type="match status" value="1"/>
</dbReference>
<dbReference type="InterPro" id="IPR005151">
    <property type="entry name" value="Tail-specific_protease"/>
</dbReference>
<proteinExistence type="predicted"/>
<feature type="chain" id="PRO_5045717300" description="Tail specific protease domain-containing protein" evidence="1">
    <location>
        <begin position="18"/>
        <end position="593"/>
    </location>
</feature>
<keyword evidence="4" id="KW-1185">Reference proteome</keyword>
<evidence type="ECO:0000256" key="1">
    <source>
        <dbReference type="SAM" id="SignalP"/>
    </source>
</evidence>
<evidence type="ECO:0000259" key="2">
    <source>
        <dbReference type="Pfam" id="PF03572"/>
    </source>
</evidence>
<dbReference type="Proteomes" id="UP000670527">
    <property type="component" value="Unassembled WGS sequence"/>
</dbReference>